<dbReference type="HOGENOM" id="CLU_043410_0_1_1"/>
<organism evidence="1 2">
    <name type="scientific">Phaeoacremonium minimum (strain UCR-PA7)</name>
    <name type="common">Esca disease fungus</name>
    <name type="synonym">Togninia minima</name>
    <dbReference type="NCBI Taxonomy" id="1286976"/>
    <lineage>
        <taxon>Eukaryota</taxon>
        <taxon>Fungi</taxon>
        <taxon>Dikarya</taxon>
        <taxon>Ascomycota</taxon>
        <taxon>Pezizomycotina</taxon>
        <taxon>Sordariomycetes</taxon>
        <taxon>Sordariomycetidae</taxon>
        <taxon>Togniniales</taxon>
        <taxon>Togniniaceae</taxon>
        <taxon>Phaeoacremonium</taxon>
    </lineage>
</organism>
<keyword evidence="2" id="KW-1185">Reference proteome</keyword>
<dbReference type="InterPro" id="IPR008775">
    <property type="entry name" value="Phytyl_CoA_dOase-like"/>
</dbReference>
<dbReference type="Proteomes" id="UP000014074">
    <property type="component" value="Unassembled WGS sequence"/>
</dbReference>
<protein>
    <submittedName>
        <fullName evidence="1">Putative phytanoyl-dioxygenase family protein</fullName>
    </submittedName>
</protein>
<dbReference type="Gene3D" id="2.60.120.620">
    <property type="entry name" value="q2cbj1_9rhob like domain"/>
    <property type="match status" value="1"/>
</dbReference>
<name>R8BCY0_PHAM7</name>
<gene>
    <name evidence="1" type="ORF">UCRPA7_7351</name>
</gene>
<dbReference type="AlphaFoldDB" id="R8BCY0"/>
<dbReference type="KEGG" id="tmn:UCRPA7_7351"/>
<evidence type="ECO:0000313" key="1">
    <source>
        <dbReference type="EMBL" id="EON97150.1"/>
    </source>
</evidence>
<dbReference type="SUPFAM" id="SSF51197">
    <property type="entry name" value="Clavaminate synthase-like"/>
    <property type="match status" value="1"/>
</dbReference>
<dbReference type="EMBL" id="KB933286">
    <property type="protein sequence ID" value="EON97150.1"/>
    <property type="molecule type" value="Genomic_DNA"/>
</dbReference>
<dbReference type="OrthoDB" id="407832at2759"/>
<dbReference type="GeneID" id="19328102"/>
<dbReference type="PANTHER" id="PTHR37563:SF2">
    <property type="entry name" value="PHYTANOYL-COA DIOXYGENASE FAMILY PROTEIN (AFU_ORTHOLOGUE AFUA_2G03330)"/>
    <property type="match status" value="1"/>
</dbReference>
<dbReference type="GO" id="GO:0051213">
    <property type="term" value="F:dioxygenase activity"/>
    <property type="evidence" value="ECO:0007669"/>
    <property type="project" value="UniProtKB-KW"/>
</dbReference>
<reference evidence="2" key="1">
    <citation type="journal article" date="2013" name="Genome Announc.">
        <title>Draft genome sequence of the ascomycete Phaeoacremonium aleophilum strain UCR-PA7, a causal agent of the esca disease complex in grapevines.</title>
        <authorList>
            <person name="Blanco-Ulate B."/>
            <person name="Rolshausen P."/>
            <person name="Cantu D."/>
        </authorList>
    </citation>
    <scope>NUCLEOTIDE SEQUENCE [LARGE SCALE GENOMIC DNA]</scope>
    <source>
        <strain evidence="2">UCR-PA7</strain>
    </source>
</reference>
<dbReference type="PANTHER" id="PTHR37563">
    <property type="entry name" value="PHYTANOYL-COA DIOXYGENASE FAMILY PROTEIN (AFU_ORTHOLOGUE AFUA_2G03330)"/>
    <property type="match status" value="1"/>
</dbReference>
<sequence>MPSAKAQYEYQEPVVVQLTDEERTTGVITQENIGIAVSALHRDGLVVLENAVNVEHIDNLNSILCNEAEAMAKLPTTHFNDNSADGKPTGNMSQGPPLDPKLMYSDIWANQPAATVLEAILGPKPHVNYVNGNTALGGYGGARQRVHADLTFNHAQMPFAVVTNYYLVDVSPANGSTELWLGSHRDTSFRDHRNCRTEAHTNGEYNKKFEEEFGIRDELLEERRAYAPPIQPTVKRGSVVLRDLRLWHAGLANPATDPRIMLAFVHTPWWYQCPAKVVLPESAKELVQQWASRELSPVIYDAHFVPESLDHKKVKFNPNFSSANKGYLKMLPQGLSMGFVFGADDETKATM</sequence>
<proteinExistence type="predicted"/>
<evidence type="ECO:0000313" key="2">
    <source>
        <dbReference type="Proteomes" id="UP000014074"/>
    </source>
</evidence>
<dbReference type="eggNOG" id="ENOG502SKXF">
    <property type="taxonomic scope" value="Eukaryota"/>
</dbReference>
<keyword evidence="1" id="KW-0560">Oxidoreductase</keyword>
<keyword evidence="1" id="KW-0223">Dioxygenase</keyword>
<accession>R8BCY0</accession>
<dbReference type="InterPro" id="IPR051961">
    <property type="entry name" value="Fungal_Metabolite_Diox"/>
</dbReference>
<dbReference type="Pfam" id="PF05721">
    <property type="entry name" value="PhyH"/>
    <property type="match status" value="1"/>
</dbReference>
<dbReference type="RefSeq" id="XP_007918074.1">
    <property type="nucleotide sequence ID" value="XM_007919883.1"/>
</dbReference>